<organism evidence="1 2">
    <name type="scientific">Candidatus Magasanikbacteria bacterium RIFCSPHIGHO2_02_FULL_51_14</name>
    <dbReference type="NCBI Taxonomy" id="1798683"/>
    <lineage>
        <taxon>Bacteria</taxon>
        <taxon>Candidatus Magasanikiibacteriota</taxon>
    </lineage>
</organism>
<dbReference type="Proteomes" id="UP000177457">
    <property type="component" value="Unassembled WGS sequence"/>
</dbReference>
<dbReference type="AlphaFoldDB" id="A0A1F6MQZ1"/>
<evidence type="ECO:0000313" key="2">
    <source>
        <dbReference type="Proteomes" id="UP000177457"/>
    </source>
</evidence>
<gene>
    <name evidence="1" type="ORF">A3C90_02860</name>
</gene>
<protein>
    <submittedName>
        <fullName evidence="1">Uncharacterized protein</fullName>
    </submittedName>
</protein>
<comment type="caution">
    <text evidence="1">The sequence shown here is derived from an EMBL/GenBank/DDBJ whole genome shotgun (WGS) entry which is preliminary data.</text>
</comment>
<proteinExistence type="predicted"/>
<evidence type="ECO:0000313" key="1">
    <source>
        <dbReference type="EMBL" id="OGH74042.1"/>
    </source>
</evidence>
<name>A0A1F6MQZ1_9BACT</name>
<sequence>MCGDDINELIVNQFKEELMSVSATNTEFAHDSHRTTQPKKRERPEEVIARMLSEDVGKLAGVGPGSQLREQLLAAIGRHVRFLTDAEVREREGVERLCAAFERATTCLPRWDGPLKDRIRIALEGFKAAHTHLLEDVPAMRGRDL</sequence>
<accession>A0A1F6MQZ1</accession>
<dbReference type="EMBL" id="MFQE01000004">
    <property type="protein sequence ID" value="OGH74042.1"/>
    <property type="molecule type" value="Genomic_DNA"/>
</dbReference>
<reference evidence="1 2" key="1">
    <citation type="journal article" date="2016" name="Nat. Commun.">
        <title>Thousands of microbial genomes shed light on interconnected biogeochemical processes in an aquifer system.</title>
        <authorList>
            <person name="Anantharaman K."/>
            <person name="Brown C.T."/>
            <person name="Hug L.A."/>
            <person name="Sharon I."/>
            <person name="Castelle C.J."/>
            <person name="Probst A.J."/>
            <person name="Thomas B.C."/>
            <person name="Singh A."/>
            <person name="Wilkins M.J."/>
            <person name="Karaoz U."/>
            <person name="Brodie E.L."/>
            <person name="Williams K.H."/>
            <person name="Hubbard S.S."/>
            <person name="Banfield J.F."/>
        </authorList>
    </citation>
    <scope>NUCLEOTIDE SEQUENCE [LARGE SCALE GENOMIC DNA]</scope>
</reference>